<evidence type="ECO:0000313" key="10">
    <source>
        <dbReference type="Proteomes" id="UP001201980"/>
    </source>
</evidence>
<reference evidence="9" key="1">
    <citation type="submission" date="2022-07" db="EMBL/GenBank/DDBJ databases">
        <title>Draft genome sequence of Zalerion maritima ATCC 34329, a (micro)plastics degrading marine fungus.</title>
        <authorList>
            <person name="Paco A."/>
            <person name="Goncalves M.F.M."/>
            <person name="Rocha-Santos T.A.P."/>
            <person name="Alves A."/>
        </authorList>
    </citation>
    <scope>NUCLEOTIDE SEQUENCE</scope>
    <source>
        <strain evidence="9">ATCC 34329</strain>
    </source>
</reference>
<evidence type="ECO:0000256" key="7">
    <source>
        <dbReference type="SAM" id="Phobius"/>
    </source>
</evidence>
<evidence type="ECO:0000256" key="3">
    <source>
        <dbReference type="ARBA" id="ARBA00022989"/>
    </source>
</evidence>
<accession>A0AAD5RIY6</accession>
<feature type="transmembrane region" description="Helical" evidence="7">
    <location>
        <begin position="146"/>
        <end position="166"/>
    </location>
</feature>
<keyword evidence="4 5" id="KW-0472">Membrane</keyword>
<dbReference type="PANTHER" id="PTHR13439">
    <property type="entry name" value="CT120 PROTEIN"/>
    <property type="match status" value="1"/>
</dbReference>
<dbReference type="GO" id="GO:0055088">
    <property type="term" value="P:lipid homeostasis"/>
    <property type="evidence" value="ECO:0007669"/>
    <property type="project" value="TreeGrafter"/>
</dbReference>
<dbReference type="AlphaFoldDB" id="A0AAD5RIY6"/>
<feature type="compositionally biased region" description="Basic and acidic residues" evidence="6">
    <location>
        <begin position="64"/>
        <end position="78"/>
    </location>
</feature>
<evidence type="ECO:0000256" key="6">
    <source>
        <dbReference type="SAM" id="MobiDB-lite"/>
    </source>
</evidence>
<dbReference type="GO" id="GO:0005783">
    <property type="term" value="C:endoplasmic reticulum"/>
    <property type="evidence" value="ECO:0007669"/>
    <property type="project" value="TreeGrafter"/>
</dbReference>
<feature type="transmembrane region" description="Helical" evidence="7">
    <location>
        <begin position="207"/>
        <end position="225"/>
    </location>
</feature>
<sequence length="279" mass="30992">MDLASWTPIGTVAASTAFYHALSRLLTSSDTSPSRRAAVNKGISAGHAAVTAILALHAVASTSRRQEGARNHEEKPSHGSEWLDDSRNPLIQERDHLSNTLTAWEAGYLIYDTLALVLLENGGSYLTGGYSRILDSITKAFQRSPAFMIHHILLASGLVYLQTYIAKQQEKGIRIITALILMNASTPLLHARWWARKTGTPTGTLDVAFVAVFAASRFGPIWWVMQEYGRYHGMSAMEAWKWLRRPCRAGMVGLFGMNAIWWAMLVKGLLIRNQRLRKG</sequence>
<evidence type="ECO:0000256" key="1">
    <source>
        <dbReference type="ARBA" id="ARBA00004141"/>
    </source>
</evidence>
<evidence type="ECO:0000313" key="9">
    <source>
        <dbReference type="EMBL" id="KAJ2895322.1"/>
    </source>
</evidence>
<dbReference type="InterPro" id="IPR050846">
    <property type="entry name" value="TLCD"/>
</dbReference>
<evidence type="ECO:0000256" key="4">
    <source>
        <dbReference type="ARBA" id="ARBA00023136"/>
    </source>
</evidence>
<protein>
    <recommendedName>
        <fullName evidence="8">TLC domain-containing protein</fullName>
    </recommendedName>
</protein>
<dbReference type="Pfam" id="PF03798">
    <property type="entry name" value="TRAM_LAG1_CLN8"/>
    <property type="match status" value="1"/>
</dbReference>
<organism evidence="9 10">
    <name type="scientific">Zalerion maritima</name>
    <dbReference type="NCBI Taxonomy" id="339359"/>
    <lineage>
        <taxon>Eukaryota</taxon>
        <taxon>Fungi</taxon>
        <taxon>Dikarya</taxon>
        <taxon>Ascomycota</taxon>
        <taxon>Pezizomycotina</taxon>
        <taxon>Sordariomycetes</taxon>
        <taxon>Lulworthiomycetidae</taxon>
        <taxon>Lulworthiales</taxon>
        <taxon>Lulworthiaceae</taxon>
        <taxon>Zalerion</taxon>
    </lineage>
</organism>
<feature type="transmembrane region" description="Helical" evidence="7">
    <location>
        <begin position="249"/>
        <end position="270"/>
    </location>
</feature>
<gene>
    <name evidence="9" type="ORF">MKZ38_006700</name>
</gene>
<name>A0AAD5RIY6_9PEZI</name>
<comment type="subcellular location">
    <subcellularLocation>
        <location evidence="1">Membrane</location>
        <topology evidence="1">Multi-pass membrane protein</topology>
    </subcellularLocation>
</comment>
<feature type="transmembrane region" description="Helical" evidence="7">
    <location>
        <begin position="6"/>
        <end position="26"/>
    </location>
</feature>
<dbReference type="Proteomes" id="UP001201980">
    <property type="component" value="Unassembled WGS sequence"/>
</dbReference>
<feature type="region of interest" description="Disordered" evidence="6">
    <location>
        <begin position="64"/>
        <end position="85"/>
    </location>
</feature>
<dbReference type="EMBL" id="JAKWBI020000412">
    <property type="protein sequence ID" value="KAJ2895322.1"/>
    <property type="molecule type" value="Genomic_DNA"/>
</dbReference>
<feature type="transmembrane region" description="Helical" evidence="7">
    <location>
        <begin position="172"/>
        <end position="195"/>
    </location>
</feature>
<comment type="caution">
    <text evidence="9">The sequence shown here is derived from an EMBL/GenBank/DDBJ whole genome shotgun (WGS) entry which is preliminary data.</text>
</comment>
<feature type="domain" description="TLC" evidence="8">
    <location>
        <begin position="33"/>
        <end position="274"/>
    </location>
</feature>
<dbReference type="PROSITE" id="PS50922">
    <property type="entry name" value="TLC"/>
    <property type="match status" value="1"/>
</dbReference>
<evidence type="ECO:0000259" key="8">
    <source>
        <dbReference type="PROSITE" id="PS50922"/>
    </source>
</evidence>
<keyword evidence="2 5" id="KW-0812">Transmembrane</keyword>
<dbReference type="PANTHER" id="PTHR13439:SF0">
    <property type="entry name" value="TOPOISOMERASE I DAMAGE AFFECTED PROTEIN 4"/>
    <property type="match status" value="1"/>
</dbReference>
<dbReference type="SMART" id="SM00724">
    <property type="entry name" value="TLC"/>
    <property type="match status" value="1"/>
</dbReference>
<keyword evidence="10" id="KW-1185">Reference proteome</keyword>
<dbReference type="InterPro" id="IPR006634">
    <property type="entry name" value="TLC-dom"/>
</dbReference>
<evidence type="ECO:0000256" key="5">
    <source>
        <dbReference type="PROSITE-ProRule" id="PRU00205"/>
    </source>
</evidence>
<dbReference type="GO" id="GO:0016020">
    <property type="term" value="C:membrane"/>
    <property type="evidence" value="ECO:0007669"/>
    <property type="project" value="UniProtKB-SubCell"/>
</dbReference>
<evidence type="ECO:0000256" key="2">
    <source>
        <dbReference type="ARBA" id="ARBA00022692"/>
    </source>
</evidence>
<keyword evidence="3 7" id="KW-1133">Transmembrane helix</keyword>
<proteinExistence type="predicted"/>